<keyword evidence="1" id="KW-0175">Coiled coil</keyword>
<gene>
    <name evidence="2" type="ORF">ACFS25_09540</name>
</gene>
<evidence type="ECO:0000256" key="1">
    <source>
        <dbReference type="SAM" id="Coils"/>
    </source>
</evidence>
<name>A0ABW6AIZ2_9BACT</name>
<dbReference type="Proteomes" id="UP001597512">
    <property type="component" value="Unassembled WGS sequence"/>
</dbReference>
<proteinExistence type="predicted"/>
<organism evidence="2 3">
    <name type="scientific">Spirosoma flavum</name>
    <dbReference type="NCBI Taxonomy" id="2048557"/>
    <lineage>
        <taxon>Bacteria</taxon>
        <taxon>Pseudomonadati</taxon>
        <taxon>Bacteroidota</taxon>
        <taxon>Cytophagia</taxon>
        <taxon>Cytophagales</taxon>
        <taxon>Cytophagaceae</taxon>
        <taxon>Spirosoma</taxon>
    </lineage>
</organism>
<sequence length="174" mass="20421">MFLIFTTIDSENQLRDFSWWFSSLEIALEVLSSVALRGKQIIKAEILDNDQRINLSPEAFDGSTMSSSIQQLESEWQQILSEPVNLRSVHNEWLVALVRKRIRDNEAHIAQLELAIKTTEQNCRRIRNSICDKRCPSKQLKELEVLLNQYKQYLFNAQTRQKKILDQLIQMQTQ</sequence>
<keyword evidence="3" id="KW-1185">Reference proteome</keyword>
<reference evidence="3" key="1">
    <citation type="journal article" date="2019" name="Int. J. Syst. Evol. Microbiol.">
        <title>The Global Catalogue of Microorganisms (GCM) 10K type strain sequencing project: providing services to taxonomists for standard genome sequencing and annotation.</title>
        <authorList>
            <consortium name="The Broad Institute Genomics Platform"/>
            <consortium name="The Broad Institute Genome Sequencing Center for Infectious Disease"/>
            <person name="Wu L."/>
            <person name="Ma J."/>
        </authorList>
    </citation>
    <scope>NUCLEOTIDE SEQUENCE [LARGE SCALE GENOMIC DNA]</scope>
    <source>
        <strain evidence="3">KCTC 52490</strain>
    </source>
</reference>
<protein>
    <submittedName>
        <fullName evidence="2">Uncharacterized protein</fullName>
    </submittedName>
</protein>
<comment type="caution">
    <text evidence="2">The sequence shown here is derived from an EMBL/GenBank/DDBJ whole genome shotgun (WGS) entry which is preliminary data.</text>
</comment>
<dbReference type="RefSeq" id="WP_381499201.1">
    <property type="nucleotide sequence ID" value="NZ_JBHUOM010000002.1"/>
</dbReference>
<accession>A0ABW6AIZ2</accession>
<dbReference type="EMBL" id="JBHUOM010000002">
    <property type="protein sequence ID" value="MFD2934024.1"/>
    <property type="molecule type" value="Genomic_DNA"/>
</dbReference>
<evidence type="ECO:0000313" key="3">
    <source>
        <dbReference type="Proteomes" id="UP001597512"/>
    </source>
</evidence>
<feature type="coiled-coil region" evidence="1">
    <location>
        <begin position="102"/>
        <end position="129"/>
    </location>
</feature>
<evidence type="ECO:0000313" key="2">
    <source>
        <dbReference type="EMBL" id="MFD2934024.1"/>
    </source>
</evidence>